<organism evidence="2 3">
    <name type="scientific">Macleaya cordata</name>
    <name type="common">Five-seeded plume-poppy</name>
    <name type="synonym">Bocconia cordata</name>
    <dbReference type="NCBI Taxonomy" id="56857"/>
    <lineage>
        <taxon>Eukaryota</taxon>
        <taxon>Viridiplantae</taxon>
        <taxon>Streptophyta</taxon>
        <taxon>Embryophyta</taxon>
        <taxon>Tracheophyta</taxon>
        <taxon>Spermatophyta</taxon>
        <taxon>Magnoliopsida</taxon>
        <taxon>Ranunculales</taxon>
        <taxon>Papaveraceae</taxon>
        <taxon>Papaveroideae</taxon>
        <taxon>Macleaya</taxon>
    </lineage>
</organism>
<proteinExistence type="predicted"/>
<feature type="compositionally biased region" description="Polar residues" evidence="1">
    <location>
        <begin position="242"/>
        <end position="253"/>
    </location>
</feature>
<comment type="caution">
    <text evidence="2">The sequence shown here is derived from an EMBL/GenBank/DDBJ whole genome shotgun (WGS) entry which is preliminary data.</text>
</comment>
<dbReference type="InParanoid" id="A0A200PT96"/>
<dbReference type="STRING" id="56857.A0A200PT96"/>
<protein>
    <recommendedName>
        <fullName evidence="4">Retrotransposon Copia-like N-terminal domain-containing protein</fullName>
    </recommendedName>
</protein>
<feature type="region of interest" description="Disordered" evidence="1">
    <location>
        <begin position="242"/>
        <end position="280"/>
    </location>
</feature>
<evidence type="ECO:0008006" key="4">
    <source>
        <dbReference type="Google" id="ProtNLM"/>
    </source>
</evidence>
<dbReference type="OMA" id="QSAHALW"/>
<evidence type="ECO:0000313" key="3">
    <source>
        <dbReference type="Proteomes" id="UP000195402"/>
    </source>
</evidence>
<feature type="compositionally biased region" description="Gly residues" evidence="1">
    <location>
        <begin position="254"/>
        <end position="275"/>
    </location>
</feature>
<sequence length="314" mass="34583">MASSPLTSSSTVQPTSPRSQSAPTQVSSSPDLNNMSHLISFKLDGSNYLLWKDQLVPILKSRKLYKYVDSAVIPPSLTDPTYEDWECVDQTLLSWINATLTEAVFSEVHGLPTSRAVWEFLEAKYASQHAARAIQLRLDLQQIQRGNQSINEYLLKIKRISDALNSSSSPVPEVDLIFNTLRGLGPDYAAFYAAITTQPTLPSFVHLQSLLLQYESHLHHMQTMYNNPTDLQSPTVFYAQQNSPPTYSSSFSQGRGGRGSYGGRGGRGPGRGGRNQGREEPSSAIVAFAAFFHFCAFSSSPLPSTPSTIQNARM</sequence>
<dbReference type="EMBL" id="MVGT01004100">
    <property type="protein sequence ID" value="OVA01408.1"/>
    <property type="molecule type" value="Genomic_DNA"/>
</dbReference>
<evidence type="ECO:0000313" key="2">
    <source>
        <dbReference type="EMBL" id="OVA01408.1"/>
    </source>
</evidence>
<reference evidence="2 3" key="1">
    <citation type="journal article" date="2017" name="Mol. Plant">
        <title>The Genome of Medicinal Plant Macleaya cordata Provides New Insights into Benzylisoquinoline Alkaloids Metabolism.</title>
        <authorList>
            <person name="Liu X."/>
            <person name="Liu Y."/>
            <person name="Huang P."/>
            <person name="Ma Y."/>
            <person name="Qing Z."/>
            <person name="Tang Q."/>
            <person name="Cao H."/>
            <person name="Cheng P."/>
            <person name="Zheng Y."/>
            <person name="Yuan Z."/>
            <person name="Zhou Y."/>
            <person name="Liu J."/>
            <person name="Tang Z."/>
            <person name="Zhuo Y."/>
            <person name="Zhang Y."/>
            <person name="Yu L."/>
            <person name="Huang J."/>
            <person name="Yang P."/>
            <person name="Peng Q."/>
            <person name="Zhang J."/>
            <person name="Jiang W."/>
            <person name="Zhang Z."/>
            <person name="Lin K."/>
            <person name="Ro D.K."/>
            <person name="Chen X."/>
            <person name="Xiong X."/>
            <person name="Shang Y."/>
            <person name="Huang S."/>
            <person name="Zeng J."/>
        </authorList>
    </citation>
    <scope>NUCLEOTIDE SEQUENCE [LARGE SCALE GENOMIC DNA]</scope>
    <source>
        <strain evidence="3">cv. BLH2017</strain>
        <tissue evidence="2">Root</tissue>
    </source>
</reference>
<accession>A0A200PT96</accession>
<dbReference type="Pfam" id="PF14223">
    <property type="entry name" value="Retrotran_gag_2"/>
    <property type="match status" value="1"/>
</dbReference>
<name>A0A200PT96_MACCD</name>
<feature type="region of interest" description="Disordered" evidence="1">
    <location>
        <begin position="1"/>
        <end position="30"/>
    </location>
</feature>
<dbReference type="Proteomes" id="UP000195402">
    <property type="component" value="Unassembled WGS sequence"/>
</dbReference>
<evidence type="ECO:0000256" key="1">
    <source>
        <dbReference type="SAM" id="MobiDB-lite"/>
    </source>
</evidence>
<gene>
    <name evidence="2" type="ORF">BVC80_7477g3</name>
</gene>
<dbReference type="AlphaFoldDB" id="A0A200PT96"/>
<dbReference type="OrthoDB" id="1845088at2759"/>
<dbReference type="PANTHER" id="PTHR47481:SF31">
    <property type="entry name" value="OS01G0873500 PROTEIN"/>
    <property type="match status" value="1"/>
</dbReference>
<dbReference type="PANTHER" id="PTHR47481">
    <property type="match status" value="1"/>
</dbReference>
<keyword evidence="3" id="KW-1185">Reference proteome</keyword>